<feature type="transmembrane region" description="Helical" evidence="1">
    <location>
        <begin position="37"/>
        <end position="59"/>
    </location>
</feature>
<reference evidence="2" key="2">
    <citation type="journal article" date="2015" name="Data Brief">
        <title>Shoot transcriptome of the giant reed, Arundo donax.</title>
        <authorList>
            <person name="Barrero R.A."/>
            <person name="Guerrero F.D."/>
            <person name="Moolhuijzen P."/>
            <person name="Goolsby J.A."/>
            <person name="Tidwell J."/>
            <person name="Bellgard S.E."/>
            <person name="Bellgard M.I."/>
        </authorList>
    </citation>
    <scope>NUCLEOTIDE SEQUENCE</scope>
    <source>
        <tissue evidence="2">Shoot tissue taken approximately 20 cm above the soil surface</tissue>
    </source>
</reference>
<evidence type="ECO:0000256" key="1">
    <source>
        <dbReference type="SAM" id="Phobius"/>
    </source>
</evidence>
<feature type="transmembrane region" description="Helical" evidence="1">
    <location>
        <begin position="6"/>
        <end position="25"/>
    </location>
</feature>
<accession>A0A0A9DXW3</accession>
<keyword evidence="1" id="KW-0812">Transmembrane</keyword>
<protein>
    <submittedName>
        <fullName evidence="2">Uncharacterized protein</fullName>
    </submittedName>
</protein>
<feature type="transmembrane region" description="Helical" evidence="1">
    <location>
        <begin position="93"/>
        <end position="116"/>
    </location>
</feature>
<organism evidence="2">
    <name type="scientific">Arundo donax</name>
    <name type="common">Giant reed</name>
    <name type="synonym">Donax arundinaceus</name>
    <dbReference type="NCBI Taxonomy" id="35708"/>
    <lineage>
        <taxon>Eukaryota</taxon>
        <taxon>Viridiplantae</taxon>
        <taxon>Streptophyta</taxon>
        <taxon>Embryophyta</taxon>
        <taxon>Tracheophyta</taxon>
        <taxon>Spermatophyta</taxon>
        <taxon>Magnoliopsida</taxon>
        <taxon>Liliopsida</taxon>
        <taxon>Poales</taxon>
        <taxon>Poaceae</taxon>
        <taxon>PACMAD clade</taxon>
        <taxon>Arundinoideae</taxon>
        <taxon>Arundineae</taxon>
        <taxon>Arundo</taxon>
    </lineage>
</organism>
<evidence type="ECO:0000313" key="2">
    <source>
        <dbReference type="EMBL" id="JAD93429.1"/>
    </source>
</evidence>
<proteinExistence type="predicted"/>
<keyword evidence="1" id="KW-1133">Transmembrane helix</keyword>
<keyword evidence="1" id="KW-0472">Membrane</keyword>
<dbReference type="AlphaFoldDB" id="A0A0A9DXW3"/>
<dbReference type="EMBL" id="GBRH01204466">
    <property type="protein sequence ID" value="JAD93429.1"/>
    <property type="molecule type" value="Transcribed_RNA"/>
</dbReference>
<name>A0A0A9DXW3_ARUDO</name>
<reference evidence="2" key="1">
    <citation type="submission" date="2014-09" db="EMBL/GenBank/DDBJ databases">
        <authorList>
            <person name="Magalhaes I.L.F."/>
            <person name="Oliveira U."/>
            <person name="Santos F.R."/>
            <person name="Vidigal T.H.D.A."/>
            <person name="Brescovit A.D."/>
            <person name="Santos A.J."/>
        </authorList>
    </citation>
    <scope>NUCLEOTIDE SEQUENCE</scope>
    <source>
        <tissue evidence="2">Shoot tissue taken approximately 20 cm above the soil surface</tissue>
    </source>
</reference>
<sequence>MDYCDIISLFRYDLCLVCFLLFGSSDYGQLNYQYTNVVMLNIVSSICFSSIDLTHFFVICARKIYILFFNFSRIAHEQIICVKILTDSCLMKILPLFFFSIAIALISCVALGTNLLQKIIW</sequence>